<dbReference type="EMBL" id="SNRW01037483">
    <property type="protein sequence ID" value="KAA6353765.1"/>
    <property type="molecule type" value="Genomic_DNA"/>
</dbReference>
<evidence type="ECO:0000313" key="2">
    <source>
        <dbReference type="Proteomes" id="UP000324800"/>
    </source>
</evidence>
<feature type="non-terminal residue" evidence="1">
    <location>
        <position position="46"/>
    </location>
</feature>
<organism evidence="1 2">
    <name type="scientific">Streblomastix strix</name>
    <dbReference type="NCBI Taxonomy" id="222440"/>
    <lineage>
        <taxon>Eukaryota</taxon>
        <taxon>Metamonada</taxon>
        <taxon>Preaxostyla</taxon>
        <taxon>Oxymonadida</taxon>
        <taxon>Streblomastigidae</taxon>
        <taxon>Streblomastix</taxon>
    </lineage>
</organism>
<accession>A0A5J4T8Q3</accession>
<name>A0A5J4T8Q3_9EUKA</name>
<proteinExistence type="predicted"/>
<protein>
    <submittedName>
        <fullName evidence="1">Uncharacterized protein</fullName>
    </submittedName>
</protein>
<sequence>MSTYQISEMDIISVGLVSVIPNKIAIRSRLVQTSPAVESIVLVPSR</sequence>
<dbReference type="Proteomes" id="UP000324800">
    <property type="component" value="Unassembled WGS sequence"/>
</dbReference>
<comment type="caution">
    <text evidence="1">The sequence shown here is derived from an EMBL/GenBank/DDBJ whole genome shotgun (WGS) entry which is preliminary data.</text>
</comment>
<dbReference type="AlphaFoldDB" id="A0A5J4T8Q3"/>
<evidence type="ECO:0000313" key="1">
    <source>
        <dbReference type="EMBL" id="KAA6353765.1"/>
    </source>
</evidence>
<reference evidence="1 2" key="1">
    <citation type="submission" date="2019-03" db="EMBL/GenBank/DDBJ databases">
        <title>Single cell metagenomics reveals metabolic interactions within the superorganism composed of flagellate Streblomastix strix and complex community of Bacteroidetes bacteria on its surface.</title>
        <authorList>
            <person name="Treitli S.C."/>
            <person name="Kolisko M."/>
            <person name="Husnik F."/>
            <person name="Keeling P."/>
            <person name="Hampl V."/>
        </authorList>
    </citation>
    <scope>NUCLEOTIDE SEQUENCE [LARGE SCALE GENOMIC DNA]</scope>
    <source>
        <strain evidence="1">ST1C</strain>
    </source>
</reference>
<gene>
    <name evidence="1" type="ORF">EZS28_050708</name>
</gene>